<reference evidence="1" key="1">
    <citation type="submission" date="2022-06" db="EMBL/GenBank/DDBJ databases">
        <title>Genome sequencing of Brevibacillus sp. BB3-R1.</title>
        <authorList>
            <person name="Heo J."/>
            <person name="Lee D."/>
            <person name="Won M."/>
            <person name="Han B.-H."/>
            <person name="Hong S.-B."/>
            <person name="Kwon S.-W."/>
        </authorList>
    </citation>
    <scope>NUCLEOTIDE SEQUENCE</scope>
    <source>
        <strain evidence="1">BB3-R1</strain>
    </source>
</reference>
<dbReference type="RefSeq" id="WP_251874879.1">
    <property type="nucleotide sequence ID" value="NZ_CP098755.1"/>
</dbReference>
<gene>
    <name evidence="1" type="ORF">NDK47_11120</name>
</gene>
<organism evidence="1 2">
    <name type="scientific">Brevibacillus ruminantium</name>
    <dbReference type="NCBI Taxonomy" id="2950604"/>
    <lineage>
        <taxon>Bacteria</taxon>
        <taxon>Bacillati</taxon>
        <taxon>Bacillota</taxon>
        <taxon>Bacilli</taxon>
        <taxon>Bacillales</taxon>
        <taxon>Paenibacillaceae</taxon>
        <taxon>Brevibacillus</taxon>
    </lineage>
</organism>
<evidence type="ECO:0000313" key="1">
    <source>
        <dbReference type="EMBL" id="USG67785.1"/>
    </source>
</evidence>
<accession>A0ABY4WKW3</accession>
<dbReference type="Gene3D" id="2.40.40.10">
    <property type="entry name" value="RlpA-like domain"/>
    <property type="match status" value="1"/>
</dbReference>
<dbReference type="InterPro" id="IPR036908">
    <property type="entry name" value="RlpA-like_sf"/>
</dbReference>
<evidence type="ECO:0000313" key="2">
    <source>
        <dbReference type="Proteomes" id="UP001056500"/>
    </source>
</evidence>
<dbReference type="Proteomes" id="UP001056500">
    <property type="component" value="Chromosome"/>
</dbReference>
<protein>
    <submittedName>
        <fullName evidence="1">Uncharacterized protein</fullName>
    </submittedName>
</protein>
<keyword evidence="2" id="KW-1185">Reference proteome</keyword>
<proteinExistence type="predicted"/>
<name>A0ABY4WKW3_9BACL</name>
<dbReference type="EMBL" id="CP098755">
    <property type="protein sequence ID" value="USG67785.1"/>
    <property type="molecule type" value="Genomic_DNA"/>
</dbReference>
<sequence>MALAVSVGKAVPQESYFAGSIIARQAFTVSVSGAAAYSSVTIYANSTSVDKGFNLGTITTNAIGSGSRSVTISQVFNNGSNRKITVVDSSNNSASITVGVWFKGRATVFQGNSSSYYVDKGCTPLTTNYVALPSYSLCGKNVAVVNTANGNIITAPVNDVGPYFDANYCKKDEYWNTGTVPLAEQYDGKQRCEACGVPCNTTGDKRKISRAIIDLSPQMMSSLGGSTEVTAAWRFT</sequence>